<evidence type="ECO:0000313" key="1">
    <source>
        <dbReference type="EMBL" id="KAK6182055.1"/>
    </source>
</evidence>
<accession>A0AAN8Q3R3</accession>
<keyword evidence="2" id="KW-1185">Reference proteome</keyword>
<protein>
    <recommendedName>
        <fullName evidence="3">Endonuclease-reverse transcriptase</fullName>
    </recommendedName>
</protein>
<comment type="caution">
    <text evidence="1">The sequence shown here is derived from an EMBL/GenBank/DDBJ whole genome shotgun (WGS) entry which is preliminary data.</text>
</comment>
<dbReference type="AlphaFoldDB" id="A0AAN8Q3R3"/>
<dbReference type="EMBL" id="JAZGQO010000007">
    <property type="protein sequence ID" value="KAK6182055.1"/>
    <property type="molecule type" value="Genomic_DNA"/>
</dbReference>
<dbReference type="Proteomes" id="UP001347796">
    <property type="component" value="Unassembled WGS sequence"/>
</dbReference>
<reference evidence="1 2" key="1">
    <citation type="submission" date="2024-01" db="EMBL/GenBank/DDBJ databases">
        <title>The genome of the rayed Mediterranean limpet Patella caerulea (Linnaeus, 1758).</title>
        <authorList>
            <person name="Anh-Thu Weber A."/>
            <person name="Halstead-Nussloch G."/>
        </authorList>
    </citation>
    <scope>NUCLEOTIDE SEQUENCE [LARGE SCALE GENOMIC DNA]</scope>
    <source>
        <strain evidence="1">AATW-2023a</strain>
        <tissue evidence="1">Whole specimen</tissue>
    </source>
</reference>
<gene>
    <name evidence="1" type="ORF">SNE40_009821</name>
</gene>
<sequence>MLKHCISKIGNKSVKVVFKLFDAMIIPILTYGAEIWGTCPRESIETVQNKLCKWILNLGNKTPNILARQECGRHELHVIYMAKPIIYFLKIQEMHEDRLPRHCYNMLYSLDEAGRKTWCTNVRSLLYEIGFGYAQGVGSIKAFRVILKQRLRDINIQEVSANLQKSNKYRFYTQINDRGIRVAEYLSVVPQYLRFYLSILRCSTHNLEVEVGRRSGVEYL</sequence>
<evidence type="ECO:0008006" key="3">
    <source>
        <dbReference type="Google" id="ProtNLM"/>
    </source>
</evidence>
<organism evidence="1 2">
    <name type="scientific">Patella caerulea</name>
    <name type="common">Rayed Mediterranean limpet</name>
    <dbReference type="NCBI Taxonomy" id="87958"/>
    <lineage>
        <taxon>Eukaryota</taxon>
        <taxon>Metazoa</taxon>
        <taxon>Spiralia</taxon>
        <taxon>Lophotrochozoa</taxon>
        <taxon>Mollusca</taxon>
        <taxon>Gastropoda</taxon>
        <taxon>Patellogastropoda</taxon>
        <taxon>Patelloidea</taxon>
        <taxon>Patellidae</taxon>
        <taxon>Patella</taxon>
    </lineage>
</organism>
<proteinExistence type="predicted"/>
<name>A0AAN8Q3R3_PATCE</name>
<evidence type="ECO:0000313" key="2">
    <source>
        <dbReference type="Proteomes" id="UP001347796"/>
    </source>
</evidence>